<proteinExistence type="predicted"/>
<dbReference type="Proteomes" id="UP001219934">
    <property type="component" value="Unassembled WGS sequence"/>
</dbReference>
<name>A0AAD6AF11_9TELE</name>
<sequence length="66" mass="7052">GIEGPGKSHVVLQFGRDERILQAAAMVSKDAVPGFGSFLVLTASMYWSRDGQTARALSPQADFQPS</sequence>
<evidence type="ECO:0000313" key="1">
    <source>
        <dbReference type="EMBL" id="KAJ4923522.1"/>
    </source>
</evidence>
<keyword evidence="2" id="KW-1185">Reference proteome</keyword>
<feature type="non-terminal residue" evidence="1">
    <location>
        <position position="66"/>
    </location>
</feature>
<reference evidence="1" key="1">
    <citation type="submission" date="2022-11" db="EMBL/GenBank/DDBJ databases">
        <title>Chromosome-level genome of Pogonophryne albipinna.</title>
        <authorList>
            <person name="Jo E."/>
        </authorList>
    </citation>
    <scope>NUCLEOTIDE SEQUENCE</scope>
    <source>
        <strain evidence="1">SGF0006</strain>
        <tissue evidence="1">Muscle</tissue>
    </source>
</reference>
<accession>A0AAD6AF11</accession>
<protein>
    <submittedName>
        <fullName evidence="1">Uncharacterized protein</fullName>
    </submittedName>
</protein>
<comment type="caution">
    <text evidence="1">The sequence shown here is derived from an EMBL/GenBank/DDBJ whole genome shotgun (WGS) entry which is preliminary data.</text>
</comment>
<gene>
    <name evidence="1" type="ORF">JOQ06_021588</name>
</gene>
<organism evidence="1 2">
    <name type="scientific">Pogonophryne albipinna</name>
    <dbReference type="NCBI Taxonomy" id="1090488"/>
    <lineage>
        <taxon>Eukaryota</taxon>
        <taxon>Metazoa</taxon>
        <taxon>Chordata</taxon>
        <taxon>Craniata</taxon>
        <taxon>Vertebrata</taxon>
        <taxon>Euteleostomi</taxon>
        <taxon>Actinopterygii</taxon>
        <taxon>Neopterygii</taxon>
        <taxon>Teleostei</taxon>
        <taxon>Neoteleostei</taxon>
        <taxon>Acanthomorphata</taxon>
        <taxon>Eupercaria</taxon>
        <taxon>Perciformes</taxon>
        <taxon>Notothenioidei</taxon>
        <taxon>Pogonophryne</taxon>
    </lineage>
</organism>
<dbReference type="AlphaFoldDB" id="A0AAD6AF11"/>
<feature type="non-terminal residue" evidence="1">
    <location>
        <position position="1"/>
    </location>
</feature>
<dbReference type="EMBL" id="JAPTMU010000029">
    <property type="protein sequence ID" value="KAJ4923522.1"/>
    <property type="molecule type" value="Genomic_DNA"/>
</dbReference>
<evidence type="ECO:0000313" key="2">
    <source>
        <dbReference type="Proteomes" id="UP001219934"/>
    </source>
</evidence>